<gene>
    <name evidence="4" type="ORF">FAZ97_28185</name>
</gene>
<feature type="DNA-binding region" description="OmpR/PhoB-type" evidence="2">
    <location>
        <begin position="134"/>
        <end position="232"/>
    </location>
</feature>
<dbReference type="GO" id="GO:0000160">
    <property type="term" value="P:phosphorelay signal transduction system"/>
    <property type="evidence" value="ECO:0007669"/>
    <property type="project" value="InterPro"/>
</dbReference>
<evidence type="ECO:0000313" key="4">
    <source>
        <dbReference type="EMBL" id="QGZ58829.1"/>
    </source>
</evidence>
<dbReference type="InterPro" id="IPR011990">
    <property type="entry name" value="TPR-like_helical_dom_sf"/>
</dbReference>
<protein>
    <submittedName>
        <fullName evidence="4">ATPase</fullName>
    </submittedName>
</protein>
<evidence type="ECO:0000313" key="5">
    <source>
        <dbReference type="Proteomes" id="UP000434209"/>
    </source>
</evidence>
<dbReference type="InterPro" id="IPR027417">
    <property type="entry name" value="P-loop_NTPase"/>
</dbReference>
<dbReference type="GO" id="GO:0003677">
    <property type="term" value="F:DNA binding"/>
    <property type="evidence" value="ECO:0007669"/>
    <property type="project" value="UniProtKB-UniRule"/>
</dbReference>
<dbReference type="GO" id="GO:0043531">
    <property type="term" value="F:ADP binding"/>
    <property type="evidence" value="ECO:0007669"/>
    <property type="project" value="InterPro"/>
</dbReference>
<reference evidence="4 5" key="1">
    <citation type="submission" date="2019-12" db="EMBL/GenBank/DDBJ databases">
        <title>Paraburkholderia acidiphila 7Q-K02 sp. nov and Paraburkholderia acidisoli DHF22 sp. nov., two strains isolated from forest soil.</title>
        <authorList>
            <person name="Gao Z."/>
            <person name="Qiu L."/>
        </authorList>
    </citation>
    <scope>NUCLEOTIDE SEQUENCE [LARGE SCALE GENOMIC DNA]</scope>
    <source>
        <strain evidence="4 5">7Q-K02</strain>
    </source>
</reference>
<name>A0A7Z2GBY5_9BURK</name>
<dbReference type="Gene3D" id="1.10.10.10">
    <property type="entry name" value="Winged helix-like DNA-binding domain superfamily/Winged helix DNA-binding domain"/>
    <property type="match status" value="1"/>
</dbReference>
<dbReference type="PROSITE" id="PS51755">
    <property type="entry name" value="OMPR_PHOB"/>
    <property type="match status" value="1"/>
</dbReference>
<evidence type="ECO:0000259" key="3">
    <source>
        <dbReference type="PROSITE" id="PS51755"/>
    </source>
</evidence>
<dbReference type="SUPFAM" id="SSF46894">
    <property type="entry name" value="C-terminal effector domain of the bipartite response regulators"/>
    <property type="match status" value="1"/>
</dbReference>
<dbReference type="Pfam" id="PF00931">
    <property type="entry name" value="NB-ARC"/>
    <property type="match status" value="1"/>
</dbReference>
<dbReference type="InterPro" id="IPR001867">
    <property type="entry name" value="OmpR/PhoB-type_DNA-bd"/>
</dbReference>
<dbReference type="PANTHER" id="PTHR47691:SF3">
    <property type="entry name" value="HTH-TYPE TRANSCRIPTIONAL REGULATOR RV0890C-RELATED"/>
    <property type="match status" value="1"/>
</dbReference>
<dbReference type="Pfam" id="PF00486">
    <property type="entry name" value="Trans_reg_C"/>
    <property type="match status" value="1"/>
</dbReference>
<dbReference type="SMART" id="SM00862">
    <property type="entry name" value="Trans_reg_C"/>
    <property type="match status" value="1"/>
</dbReference>
<accession>A0A7Z2GBY5</accession>
<evidence type="ECO:0000256" key="1">
    <source>
        <dbReference type="ARBA" id="ARBA00023125"/>
    </source>
</evidence>
<dbReference type="InterPro" id="IPR036388">
    <property type="entry name" value="WH-like_DNA-bd_sf"/>
</dbReference>
<dbReference type="GO" id="GO:0006355">
    <property type="term" value="P:regulation of DNA-templated transcription"/>
    <property type="evidence" value="ECO:0007669"/>
    <property type="project" value="InterPro"/>
</dbReference>
<dbReference type="AlphaFoldDB" id="A0A7Z2GBY5"/>
<feature type="domain" description="OmpR/PhoB-type" evidence="3">
    <location>
        <begin position="134"/>
        <end position="232"/>
    </location>
</feature>
<dbReference type="SUPFAM" id="SSF52540">
    <property type="entry name" value="P-loop containing nucleoside triphosphate hydrolases"/>
    <property type="match status" value="1"/>
</dbReference>
<sequence length="1077" mass="117259">MQWALVAFTHNVCNDGSLTGEGTKHLASILLFHFDASPNPAFRTCRRSEPRLLTFTGQALILYRVYVSKYCRQGVQRTGGTLNMADERAAIGLRIWRRSTSAACPSSGQASRATAVSPATIQEFEVHANALSSNDGIAFGPFLLLPAQRELLKGGESVTIGSRALDVLIALVEHHGETVGKRDLIDRIWPNTVVEECNLKTHVAALRKALQDDGREHRYVVNVPGRGYCFVAAIDRTGRASTPAPLANELLPASRIPSRARRLVGRENAIESIFAKLLDGRVVTIVGPGGIGKTTVAVAVAHKRRAEASGLVSFVDLAPLTEAALVPSALATALGSGVRSDNPVPGLVEWLAGKRMLIVLDSCEHVIDAVASMAAVLLEGVPDLQILATSREPIKVTGEVLHRLPPLSTPMVSDALTAASAMGYASIELFVERTCERVSAFQLSDPVAPIAADICRRLDGNPLAIELAAGRVDAFGVQGVSSLLTDRFALLTGGRRDAPARQQTLMVTLDWSYDLLPEAERIVFRRLGIFAGYFDREAAARVAANDSISAADMLGILANLVDKSLVFADIGSGITRYRLLDTTVAYARKLLLDRGEIEALARRHAICYLQLLRQAEEAEQKLLDDIQRGARGNVADNVRAALDWAFAVGGDPNLAIELSIASVPLWLKLSLMNECRIRICRAIEAMSVANIVDERIEMQLLSALGVALYSIGPGPQARSVWSRVLQIAERFDNTDYRLRALWGLWVDTVTGDSHESGLTLAKQFAQLASEVHDPVAWFVGDRLVGTSLYFLGEHGRARTHFERMLSRPPTATHKAQILRFQFDQVVAGRGFFSRILWVQGYPDQAFRESQASVEEAVAHNHSLSLCYALGQSACAVALLVGDFETAQRNVQLLIEHAARHELRLWQSMGRCFSGILHIKVGHQREGIELLSQAINELGNAGFALYHTAALCEFGAALGSIGELHAAQRAVDEALEQSSRNDERWCLPELLRTKGEIMLAQFGASAASAAEALFQRSLQLALRQGARAWQLRTAVSLAKLHREEPAHVSHALLARTFASFTEGFKTPDLMEARALIDR</sequence>
<dbReference type="InterPro" id="IPR002182">
    <property type="entry name" value="NB-ARC"/>
</dbReference>
<dbReference type="EMBL" id="CP046911">
    <property type="protein sequence ID" value="QGZ58829.1"/>
    <property type="molecule type" value="Genomic_DNA"/>
</dbReference>
<evidence type="ECO:0000256" key="2">
    <source>
        <dbReference type="PROSITE-ProRule" id="PRU01091"/>
    </source>
</evidence>
<dbReference type="OrthoDB" id="9811542at2"/>
<dbReference type="KEGG" id="pacp:FAZ97_28185"/>
<organism evidence="4 5">
    <name type="scientific">Paraburkholderia acidiphila</name>
    <dbReference type="NCBI Taxonomy" id="2571747"/>
    <lineage>
        <taxon>Bacteria</taxon>
        <taxon>Pseudomonadati</taxon>
        <taxon>Pseudomonadota</taxon>
        <taxon>Betaproteobacteria</taxon>
        <taxon>Burkholderiales</taxon>
        <taxon>Burkholderiaceae</taxon>
        <taxon>Paraburkholderia</taxon>
    </lineage>
</organism>
<dbReference type="PANTHER" id="PTHR47691">
    <property type="entry name" value="REGULATOR-RELATED"/>
    <property type="match status" value="1"/>
</dbReference>
<dbReference type="InterPro" id="IPR016032">
    <property type="entry name" value="Sig_transdc_resp-reg_C-effctor"/>
</dbReference>
<keyword evidence="5" id="KW-1185">Reference proteome</keyword>
<dbReference type="SUPFAM" id="SSF48452">
    <property type="entry name" value="TPR-like"/>
    <property type="match status" value="1"/>
</dbReference>
<dbReference type="Proteomes" id="UP000434209">
    <property type="component" value="Chromosome 3"/>
</dbReference>
<dbReference type="RefSeq" id="WP_158761977.1">
    <property type="nucleotide sequence ID" value="NZ_CP046911.1"/>
</dbReference>
<dbReference type="Gene3D" id="1.25.40.10">
    <property type="entry name" value="Tetratricopeptide repeat domain"/>
    <property type="match status" value="1"/>
</dbReference>
<dbReference type="Gene3D" id="3.40.50.300">
    <property type="entry name" value="P-loop containing nucleotide triphosphate hydrolases"/>
    <property type="match status" value="1"/>
</dbReference>
<dbReference type="InterPro" id="IPR058852">
    <property type="entry name" value="HTH_77"/>
</dbReference>
<dbReference type="CDD" id="cd00383">
    <property type="entry name" value="trans_reg_C"/>
    <property type="match status" value="1"/>
</dbReference>
<proteinExistence type="predicted"/>
<dbReference type="Pfam" id="PF25872">
    <property type="entry name" value="HTH_77"/>
    <property type="match status" value="1"/>
</dbReference>
<dbReference type="PRINTS" id="PR00364">
    <property type="entry name" value="DISEASERSIST"/>
</dbReference>
<keyword evidence="1 2" id="KW-0238">DNA-binding</keyword>